<gene>
    <name evidence="2" type="ORF">GCM10007384_39790</name>
</gene>
<reference evidence="2 3" key="1">
    <citation type="journal article" date="2014" name="Int. J. Syst. Evol. Microbiol.">
        <title>Complete genome sequence of Corynebacterium casei LMG S-19264T (=DSM 44701T), isolated from a smear-ripened cheese.</title>
        <authorList>
            <consortium name="US DOE Joint Genome Institute (JGI-PGF)"/>
            <person name="Walter F."/>
            <person name="Albersmeier A."/>
            <person name="Kalinowski J."/>
            <person name="Ruckert C."/>
        </authorList>
    </citation>
    <scope>NUCLEOTIDE SEQUENCE [LARGE SCALE GENOMIC DNA]</scope>
    <source>
        <strain evidence="2 3">KCTC 12285</strain>
    </source>
</reference>
<proteinExistence type="predicted"/>
<sequence>MKTKKFYLSVIVFTVFFAFSSCSLGDDDNNIVERNDDDGDGVINVIDKCAQTPEGVEVDAVGCPIEEN</sequence>
<keyword evidence="3" id="KW-1185">Reference proteome</keyword>
<evidence type="ECO:0000313" key="3">
    <source>
        <dbReference type="Proteomes" id="UP000601108"/>
    </source>
</evidence>
<dbReference type="GO" id="GO:0005509">
    <property type="term" value="F:calcium ion binding"/>
    <property type="evidence" value="ECO:0007669"/>
    <property type="project" value="InterPro"/>
</dbReference>
<evidence type="ECO:0008006" key="4">
    <source>
        <dbReference type="Google" id="ProtNLM"/>
    </source>
</evidence>
<dbReference type="EMBL" id="BMWS01000089">
    <property type="protein sequence ID" value="GGX36330.1"/>
    <property type="molecule type" value="Genomic_DNA"/>
</dbReference>
<dbReference type="PROSITE" id="PS51257">
    <property type="entry name" value="PROKAR_LIPOPROTEIN"/>
    <property type="match status" value="1"/>
</dbReference>
<evidence type="ECO:0000256" key="1">
    <source>
        <dbReference type="SAM" id="SignalP"/>
    </source>
</evidence>
<dbReference type="AlphaFoldDB" id="A0A918K1F9"/>
<dbReference type="RefSeq" id="WP_027413928.1">
    <property type="nucleotide sequence ID" value="NZ_BMWS01000089.1"/>
</dbReference>
<name>A0A918K1F9_9FLAO</name>
<accession>A0A918K1F9</accession>
<dbReference type="SUPFAM" id="SSF103647">
    <property type="entry name" value="TSP type-3 repeat"/>
    <property type="match status" value="1"/>
</dbReference>
<dbReference type="InterPro" id="IPR028974">
    <property type="entry name" value="TSP_type-3_rpt"/>
</dbReference>
<comment type="caution">
    <text evidence="2">The sequence shown here is derived from an EMBL/GenBank/DDBJ whole genome shotgun (WGS) entry which is preliminary data.</text>
</comment>
<feature type="chain" id="PRO_5036906374" description="Thrombospondin type 3 repeat-containing protein" evidence="1">
    <location>
        <begin position="26"/>
        <end position="68"/>
    </location>
</feature>
<keyword evidence="1" id="KW-0732">Signal</keyword>
<dbReference type="Proteomes" id="UP000601108">
    <property type="component" value="Unassembled WGS sequence"/>
</dbReference>
<protein>
    <recommendedName>
        <fullName evidence="4">Thrombospondin type 3 repeat-containing protein</fullName>
    </recommendedName>
</protein>
<organism evidence="2 3">
    <name type="scientific">Aquimarina muelleri</name>
    <dbReference type="NCBI Taxonomy" id="279356"/>
    <lineage>
        <taxon>Bacteria</taxon>
        <taxon>Pseudomonadati</taxon>
        <taxon>Bacteroidota</taxon>
        <taxon>Flavobacteriia</taxon>
        <taxon>Flavobacteriales</taxon>
        <taxon>Flavobacteriaceae</taxon>
        <taxon>Aquimarina</taxon>
    </lineage>
</organism>
<evidence type="ECO:0000313" key="2">
    <source>
        <dbReference type="EMBL" id="GGX36330.1"/>
    </source>
</evidence>
<feature type="signal peptide" evidence="1">
    <location>
        <begin position="1"/>
        <end position="25"/>
    </location>
</feature>